<dbReference type="GO" id="GO:0016831">
    <property type="term" value="F:carboxy-lyase activity"/>
    <property type="evidence" value="ECO:0007669"/>
    <property type="project" value="InterPro"/>
</dbReference>
<organism evidence="3 4">
    <name type="scientific">Jonquetella anthropi DSM 22815</name>
    <dbReference type="NCBI Taxonomy" id="885272"/>
    <lineage>
        <taxon>Bacteria</taxon>
        <taxon>Thermotogati</taxon>
        <taxon>Synergistota</taxon>
        <taxon>Synergistia</taxon>
        <taxon>Synergistales</taxon>
        <taxon>Dethiosulfovibrionaceae</taxon>
        <taxon>Jonquetella</taxon>
    </lineage>
</organism>
<accession>H0UJ97</accession>
<dbReference type="SUPFAM" id="SSF51556">
    <property type="entry name" value="Metallo-dependent hydrolases"/>
    <property type="match status" value="1"/>
</dbReference>
<dbReference type="InterPro" id="IPR032465">
    <property type="entry name" value="ACMSD"/>
</dbReference>
<gene>
    <name evidence="3" type="ORF">JonanDRAFT_0414</name>
</gene>
<dbReference type="Gene3D" id="3.20.20.140">
    <property type="entry name" value="Metal-dependent hydrolases"/>
    <property type="match status" value="1"/>
</dbReference>
<dbReference type="Pfam" id="PF04909">
    <property type="entry name" value="Amidohydro_2"/>
    <property type="match status" value="1"/>
</dbReference>
<dbReference type="HOGENOM" id="CLU_044590_6_1_0"/>
<dbReference type="GO" id="GO:0005737">
    <property type="term" value="C:cytoplasm"/>
    <property type="evidence" value="ECO:0007669"/>
    <property type="project" value="TreeGrafter"/>
</dbReference>
<dbReference type="STRING" id="885272.JonanDRAFT_0414"/>
<sequence>MKNLMPVIDVHVHLYPPEIRDDQTAISAREPYFDKLTHNNVHKWGTAEELIARMDDEKIDQCWAFGFAFRDLGLCRICNDYLIEASRKWPGRIIPFAVVPPLARGAGAEVERCAAAGCAGVGELFPQGQGFSLDDARQTGTLVRAASDCGMLINVHTAEPVGHDYAGKGNVGPREAAQFCLNHPEARVIFAHFGGGLWLYETMPEMKLALKNARYDTAAWPFLYGGEVLSAVRAAGAGEKLLYGTDWPILTGRKFSSRLEASGLNETEMAAFLGGNAAAFIGSRAD</sequence>
<dbReference type="PANTHER" id="PTHR21240:SF28">
    <property type="entry name" value="ISO-OROTATE DECARBOXYLASE (EUROFUNG)"/>
    <property type="match status" value="1"/>
</dbReference>
<dbReference type="InterPro" id="IPR006680">
    <property type="entry name" value="Amidohydro-rel"/>
</dbReference>
<dbReference type="PANTHER" id="PTHR21240">
    <property type="entry name" value="2-AMINO-3-CARBOXYLMUCONATE-6-SEMIALDEHYDE DECARBOXYLASE"/>
    <property type="match status" value="1"/>
</dbReference>
<keyword evidence="4" id="KW-1185">Reference proteome</keyword>
<dbReference type="eggNOG" id="COG2159">
    <property type="taxonomic scope" value="Bacteria"/>
</dbReference>
<keyword evidence="3" id="KW-0378">Hydrolase</keyword>
<keyword evidence="1" id="KW-0456">Lyase</keyword>
<dbReference type="Proteomes" id="UP000003806">
    <property type="component" value="Chromosome"/>
</dbReference>
<dbReference type="InterPro" id="IPR032466">
    <property type="entry name" value="Metal_Hydrolase"/>
</dbReference>
<reference evidence="3 4" key="1">
    <citation type="submission" date="2011-11" db="EMBL/GenBank/DDBJ databases">
        <title>The Noncontiguous Finished genome of Jonquetella anthropi DSM 22815.</title>
        <authorList>
            <consortium name="US DOE Joint Genome Institute (JGI-PGF)"/>
            <person name="Lucas S."/>
            <person name="Copeland A."/>
            <person name="Lapidus A."/>
            <person name="Glavina del Rio T."/>
            <person name="Dalin E."/>
            <person name="Tice H."/>
            <person name="Bruce D."/>
            <person name="Goodwin L."/>
            <person name="Pitluck S."/>
            <person name="Peters L."/>
            <person name="Mikhailova N."/>
            <person name="Held B."/>
            <person name="Kyrpides N."/>
            <person name="Mavromatis K."/>
            <person name="Ivanova N."/>
            <person name="Markowitz V."/>
            <person name="Cheng J.-F."/>
            <person name="Hugenholtz P."/>
            <person name="Woyke T."/>
            <person name="Wu D."/>
            <person name="Gronow S."/>
            <person name="Wellnitz S."/>
            <person name="Brambilla E."/>
            <person name="Klenk H.-P."/>
            <person name="Eisen J.A."/>
        </authorList>
    </citation>
    <scope>NUCLEOTIDE SEQUENCE [LARGE SCALE GENOMIC DNA]</scope>
    <source>
        <strain evidence="3 4">DSM 22815</strain>
    </source>
</reference>
<dbReference type="AlphaFoldDB" id="H0UJ97"/>
<feature type="domain" description="Amidohydrolase-related" evidence="2">
    <location>
        <begin position="8"/>
        <end position="281"/>
    </location>
</feature>
<name>H0UJ97_9BACT</name>
<dbReference type="EMBL" id="CM001376">
    <property type="protein sequence ID" value="EHM12830.1"/>
    <property type="molecule type" value="Genomic_DNA"/>
</dbReference>
<dbReference type="GO" id="GO:0016787">
    <property type="term" value="F:hydrolase activity"/>
    <property type="evidence" value="ECO:0007669"/>
    <property type="project" value="UniProtKB-KW"/>
</dbReference>
<dbReference type="GO" id="GO:0019748">
    <property type="term" value="P:secondary metabolic process"/>
    <property type="evidence" value="ECO:0007669"/>
    <property type="project" value="TreeGrafter"/>
</dbReference>
<dbReference type="RefSeq" id="WP_008522588.1">
    <property type="nucleotide sequence ID" value="NZ_CM001376.1"/>
</dbReference>
<evidence type="ECO:0000313" key="3">
    <source>
        <dbReference type="EMBL" id="EHM12830.1"/>
    </source>
</evidence>
<evidence type="ECO:0000313" key="4">
    <source>
        <dbReference type="Proteomes" id="UP000003806"/>
    </source>
</evidence>
<evidence type="ECO:0000259" key="2">
    <source>
        <dbReference type="Pfam" id="PF04909"/>
    </source>
</evidence>
<proteinExistence type="predicted"/>
<evidence type="ECO:0000256" key="1">
    <source>
        <dbReference type="ARBA" id="ARBA00023239"/>
    </source>
</evidence>
<protein>
    <submittedName>
        <fullName evidence="3">Putative TIM-barrel fold metal-dependent hydrolase</fullName>
    </submittedName>
</protein>